<keyword evidence="3" id="KW-1185">Reference proteome</keyword>
<feature type="coiled-coil region" evidence="1">
    <location>
        <begin position="19"/>
        <end position="60"/>
    </location>
</feature>
<evidence type="ECO:0000313" key="2">
    <source>
        <dbReference type="EMBL" id="KAJ4480760.1"/>
    </source>
</evidence>
<evidence type="ECO:0000256" key="1">
    <source>
        <dbReference type="SAM" id="Coils"/>
    </source>
</evidence>
<evidence type="ECO:0000313" key="3">
    <source>
        <dbReference type="Proteomes" id="UP001150217"/>
    </source>
</evidence>
<organism evidence="2 3">
    <name type="scientific">Lentinula lateritia</name>
    <dbReference type="NCBI Taxonomy" id="40482"/>
    <lineage>
        <taxon>Eukaryota</taxon>
        <taxon>Fungi</taxon>
        <taxon>Dikarya</taxon>
        <taxon>Basidiomycota</taxon>
        <taxon>Agaricomycotina</taxon>
        <taxon>Agaricomycetes</taxon>
        <taxon>Agaricomycetidae</taxon>
        <taxon>Agaricales</taxon>
        <taxon>Marasmiineae</taxon>
        <taxon>Omphalotaceae</taxon>
        <taxon>Lentinula</taxon>
    </lineage>
</organism>
<reference evidence="2" key="1">
    <citation type="submission" date="2022-08" db="EMBL/GenBank/DDBJ databases">
        <title>A Global Phylogenomic Analysis of the Shiitake Genus Lentinula.</title>
        <authorList>
            <consortium name="DOE Joint Genome Institute"/>
            <person name="Sierra-Patev S."/>
            <person name="Min B."/>
            <person name="Naranjo-Ortiz M."/>
            <person name="Looney B."/>
            <person name="Konkel Z."/>
            <person name="Slot J.C."/>
            <person name="Sakamoto Y."/>
            <person name="Steenwyk J.L."/>
            <person name="Rokas A."/>
            <person name="Carro J."/>
            <person name="Camarero S."/>
            <person name="Ferreira P."/>
            <person name="Molpeceres G."/>
            <person name="Ruiz-Duenas F.J."/>
            <person name="Serrano A."/>
            <person name="Henrissat B."/>
            <person name="Drula E."/>
            <person name="Hughes K.W."/>
            <person name="Mata J.L."/>
            <person name="Ishikawa N.K."/>
            <person name="Vargas-Isla R."/>
            <person name="Ushijima S."/>
            <person name="Smith C.A."/>
            <person name="Ahrendt S."/>
            <person name="Andreopoulos W."/>
            <person name="He G."/>
            <person name="Labutti K."/>
            <person name="Lipzen A."/>
            <person name="Ng V."/>
            <person name="Riley R."/>
            <person name="Sandor L."/>
            <person name="Barry K."/>
            <person name="Martinez A.T."/>
            <person name="Xiao Y."/>
            <person name="Gibbons J.G."/>
            <person name="Terashima K."/>
            <person name="Grigoriev I.V."/>
            <person name="Hibbett D.S."/>
        </authorList>
    </citation>
    <scope>NUCLEOTIDE SEQUENCE</scope>
    <source>
        <strain evidence="2">RHP3577 ss4</strain>
    </source>
</reference>
<keyword evidence="1" id="KW-0175">Coiled coil</keyword>
<dbReference type="EMBL" id="JANVFT010000060">
    <property type="protein sequence ID" value="KAJ4480760.1"/>
    <property type="molecule type" value="Genomic_DNA"/>
</dbReference>
<sequence>MRPKLEFEIDFSPSPCDECHIIRTEREDLRNELEIANQQIVKITMEKGRLLSQIEELKRELARRSQGNIPKSHASRQPSIKPVVISDAEGDDLAEDNLGPSTVDTTSITRIKNNKRVRSISPDVEIIEVGPVDNELSSLLKRRRVLSPECAPVNGSRADAARFIERPLSSFTAALSADRDTNGILPHKVSFADCCANRPANCCLQESSRLCQATPPYTPSQARVSCEYYIIWTIVQNPKTNIRKSRMMLERAPT</sequence>
<accession>A0ABQ8V8T8</accession>
<name>A0ABQ8V8T8_9AGAR</name>
<gene>
    <name evidence="2" type="ORF">C8R41DRAFT_490190</name>
</gene>
<dbReference type="Proteomes" id="UP001150217">
    <property type="component" value="Unassembled WGS sequence"/>
</dbReference>
<proteinExistence type="predicted"/>
<protein>
    <submittedName>
        <fullName evidence="2">Uncharacterized protein</fullName>
    </submittedName>
</protein>
<comment type="caution">
    <text evidence="2">The sequence shown here is derived from an EMBL/GenBank/DDBJ whole genome shotgun (WGS) entry which is preliminary data.</text>
</comment>